<dbReference type="SMART" id="SM00387">
    <property type="entry name" value="HATPase_c"/>
    <property type="match status" value="1"/>
</dbReference>
<dbReference type="InterPro" id="IPR003661">
    <property type="entry name" value="HisK_dim/P_dom"/>
</dbReference>
<dbReference type="PATRIC" id="fig|1121451.3.peg.1110"/>
<organism evidence="15 16">
    <name type="scientific">Maridesulfovibrio hydrothermalis AM13 = DSM 14728</name>
    <dbReference type="NCBI Taxonomy" id="1121451"/>
    <lineage>
        <taxon>Bacteria</taxon>
        <taxon>Pseudomonadati</taxon>
        <taxon>Thermodesulfobacteriota</taxon>
        <taxon>Desulfovibrionia</taxon>
        <taxon>Desulfovibrionales</taxon>
        <taxon>Desulfovibrionaceae</taxon>
        <taxon>Maridesulfovibrio</taxon>
    </lineage>
</organism>
<keyword evidence="10" id="KW-0902">Two-component regulatory system</keyword>
<dbReference type="HOGENOM" id="CLU_000445_89_2_7"/>
<sequence>MSSNVKFSIKTKLFIAVCVTAAICVSLPLGFAYYLLKADLAADAQSIARQKLELTKRLYLKSDGKSIKARIAAVSNMLGEEVGFISSSGKMLATTLWADESWNLSRSEIRAAKVDGTGFHIQQSPDENLSSIYCAIKVSNHLDAPEGYLIIKESLSTLNERIGMISKVFFWAIPAVALLCYGVIRFVTLHLSSSVKSMVRTAEAVGQGNYKRRIRNFPDKEFIQLAKSINWMAERIDEHVTIITSQKNKIQAVLNGMWDGVMVMDCNCRIQSVNRKLINIFPGAEKGLDRSPLEIIPSPELQDACAEVVSPEGPEAKTVQLVLPTGHIYDVNIVRSPHTVEPGQGPGAIAVFHDISKIKRLETMRQDFVANVSHELRTPLTSIKGYAETLLNEPAPPENIQKSFLETIEKNANHMCKIVDDLLNLSRLESGKEQGHFIPLDPMIALSNAWQACCALAEKRNVKLVAAINKNQFKVQADPDQLMQLFRNLLENAIKYGPENKPVVVNHLVEGDRLKFTVQDEGIGIPAIDQPRIFERFYSVEKFRRNEFGSTGLGLAISRHIVSNHGGKIEVQSPPEGCPRGAAFIFTLPLAKKSA</sequence>
<keyword evidence="11 12" id="KW-0472">Membrane</keyword>
<dbReference type="GO" id="GO:0005524">
    <property type="term" value="F:ATP binding"/>
    <property type="evidence" value="ECO:0007669"/>
    <property type="project" value="UniProtKB-KW"/>
</dbReference>
<evidence type="ECO:0000313" key="15">
    <source>
        <dbReference type="EMBL" id="CCO23130.1"/>
    </source>
</evidence>
<dbReference type="Pfam" id="PF00672">
    <property type="entry name" value="HAMP"/>
    <property type="match status" value="1"/>
</dbReference>
<dbReference type="Proteomes" id="UP000010808">
    <property type="component" value="Chromosome"/>
</dbReference>
<dbReference type="InterPro" id="IPR005467">
    <property type="entry name" value="His_kinase_dom"/>
</dbReference>
<evidence type="ECO:0000256" key="9">
    <source>
        <dbReference type="ARBA" id="ARBA00022840"/>
    </source>
</evidence>
<dbReference type="FunFam" id="1.10.287.130:FF:000008">
    <property type="entry name" value="Two-component sensor histidine kinase"/>
    <property type="match status" value="1"/>
</dbReference>
<dbReference type="Pfam" id="PF00512">
    <property type="entry name" value="HisKA"/>
    <property type="match status" value="1"/>
</dbReference>
<feature type="domain" description="Histidine kinase" evidence="13">
    <location>
        <begin position="371"/>
        <end position="592"/>
    </location>
</feature>
<evidence type="ECO:0000259" key="13">
    <source>
        <dbReference type="PROSITE" id="PS50109"/>
    </source>
</evidence>
<dbReference type="AlphaFoldDB" id="L0RAB3"/>
<dbReference type="KEGG" id="dhy:DESAM_20843"/>
<dbReference type="Gene3D" id="6.10.340.10">
    <property type="match status" value="1"/>
</dbReference>
<feature type="domain" description="HAMP" evidence="14">
    <location>
        <begin position="189"/>
        <end position="241"/>
    </location>
</feature>
<keyword evidence="7" id="KW-0547">Nucleotide-binding</keyword>
<dbReference type="SMART" id="SM00304">
    <property type="entry name" value="HAMP"/>
    <property type="match status" value="1"/>
</dbReference>
<dbReference type="InterPro" id="IPR050351">
    <property type="entry name" value="BphY/WalK/GraS-like"/>
</dbReference>
<keyword evidence="6" id="KW-0808">Transferase</keyword>
<dbReference type="eggNOG" id="COG5002">
    <property type="taxonomic scope" value="Bacteria"/>
</dbReference>
<keyword evidence="16" id="KW-1185">Reference proteome</keyword>
<name>L0RAB3_9BACT</name>
<dbReference type="EMBL" id="FO203522">
    <property type="protein sequence ID" value="CCO23130.1"/>
    <property type="molecule type" value="Genomic_DNA"/>
</dbReference>
<protein>
    <recommendedName>
        <fullName evidence="3">histidine kinase</fullName>
        <ecNumber evidence="3">2.7.13.3</ecNumber>
    </recommendedName>
</protein>
<dbReference type="SUPFAM" id="SSF47384">
    <property type="entry name" value="Homodimeric domain of signal transducing histidine kinase"/>
    <property type="match status" value="1"/>
</dbReference>
<feature type="transmembrane region" description="Helical" evidence="12">
    <location>
        <begin position="13"/>
        <end position="36"/>
    </location>
</feature>
<keyword evidence="5" id="KW-0597">Phosphoprotein</keyword>
<dbReference type="PROSITE" id="PS50109">
    <property type="entry name" value="HIS_KIN"/>
    <property type="match status" value="1"/>
</dbReference>
<dbReference type="InterPro" id="IPR036890">
    <property type="entry name" value="HATPase_C_sf"/>
</dbReference>
<dbReference type="Pfam" id="PF02518">
    <property type="entry name" value="HATPase_c"/>
    <property type="match status" value="1"/>
</dbReference>
<evidence type="ECO:0000256" key="4">
    <source>
        <dbReference type="ARBA" id="ARBA00022475"/>
    </source>
</evidence>
<dbReference type="Gene3D" id="3.30.450.20">
    <property type="entry name" value="PAS domain"/>
    <property type="match status" value="1"/>
</dbReference>
<dbReference type="GO" id="GO:0016036">
    <property type="term" value="P:cellular response to phosphate starvation"/>
    <property type="evidence" value="ECO:0007669"/>
    <property type="project" value="TreeGrafter"/>
</dbReference>
<dbReference type="OrthoDB" id="9813151at2"/>
<dbReference type="InterPro" id="IPR003594">
    <property type="entry name" value="HATPase_dom"/>
</dbReference>
<proteinExistence type="predicted"/>
<dbReference type="SMART" id="SM00388">
    <property type="entry name" value="HisKA"/>
    <property type="match status" value="1"/>
</dbReference>
<evidence type="ECO:0000313" key="16">
    <source>
        <dbReference type="Proteomes" id="UP000010808"/>
    </source>
</evidence>
<evidence type="ECO:0000256" key="5">
    <source>
        <dbReference type="ARBA" id="ARBA00022553"/>
    </source>
</evidence>
<dbReference type="InterPro" id="IPR036097">
    <property type="entry name" value="HisK_dim/P_sf"/>
</dbReference>
<comment type="catalytic activity">
    <reaction evidence="1">
        <text>ATP + protein L-histidine = ADP + protein N-phospho-L-histidine.</text>
        <dbReference type="EC" id="2.7.13.3"/>
    </reaction>
</comment>
<gene>
    <name evidence="15" type="ORF">DESAM_20843</name>
</gene>
<dbReference type="SUPFAM" id="SSF55785">
    <property type="entry name" value="PYP-like sensor domain (PAS domain)"/>
    <property type="match status" value="1"/>
</dbReference>
<evidence type="ECO:0000256" key="6">
    <source>
        <dbReference type="ARBA" id="ARBA00022679"/>
    </source>
</evidence>
<dbReference type="CDD" id="cd00082">
    <property type="entry name" value="HisKA"/>
    <property type="match status" value="1"/>
</dbReference>
<dbReference type="GO" id="GO:0000155">
    <property type="term" value="F:phosphorelay sensor kinase activity"/>
    <property type="evidence" value="ECO:0007669"/>
    <property type="project" value="InterPro"/>
</dbReference>
<dbReference type="SUPFAM" id="SSF55874">
    <property type="entry name" value="ATPase domain of HSP90 chaperone/DNA topoisomerase II/histidine kinase"/>
    <property type="match status" value="1"/>
</dbReference>
<dbReference type="Gene3D" id="1.10.287.130">
    <property type="match status" value="1"/>
</dbReference>
<evidence type="ECO:0000256" key="12">
    <source>
        <dbReference type="SAM" id="Phobius"/>
    </source>
</evidence>
<dbReference type="EC" id="2.7.13.3" evidence="3"/>
<dbReference type="CDD" id="cd06225">
    <property type="entry name" value="HAMP"/>
    <property type="match status" value="1"/>
</dbReference>
<keyword evidence="4" id="KW-1003">Cell membrane</keyword>
<evidence type="ECO:0000256" key="1">
    <source>
        <dbReference type="ARBA" id="ARBA00000085"/>
    </source>
</evidence>
<keyword evidence="12" id="KW-0812">Transmembrane</keyword>
<reference evidence="15 16" key="1">
    <citation type="submission" date="2012-10" db="EMBL/GenBank/DDBJ databases">
        <authorList>
            <person name="Genoscope - CEA"/>
        </authorList>
    </citation>
    <scope>NUCLEOTIDE SEQUENCE [LARGE SCALE GENOMIC DNA]</scope>
    <source>
        <strain evidence="16">AM13 / DSM 14728</strain>
    </source>
</reference>
<dbReference type="Gene3D" id="3.30.565.10">
    <property type="entry name" value="Histidine kinase-like ATPase, C-terminal domain"/>
    <property type="match status" value="1"/>
</dbReference>
<dbReference type="PANTHER" id="PTHR45453">
    <property type="entry name" value="PHOSPHATE REGULON SENSOR PROTEIN PHOR"/>
    <property type="match status" value="1"/>
</dbReference>
<dbReference type="InterPro" id="IPR003660">
    <property type="entry name" value="HAMP_dom"/>
</dbReference>
<dbReference type="GO" id="GO:0004721">
    <property type="term" value="F:phosphoprotein phosphatase activity"/>
    <property type="evidence" value="ECO:0007669"/>
    <property type="project" value="TreeGrafter"/>
</dbReference>
<dbReference type="InterPro" id="IPR004358">
    <property type="entry name" value="Sig_transdc_His_kin-like_C"/>
</dbReference>
<feature type="transmembrane region" description="Helical" evidence="12">
    <location>
        <begin position="168"/>
        <end position="188"/>
    </location>
</feature>
<dbReference type="PRINTS" id="PR00344">
    <property type="entry name" value="BCTRLSENSOR"/>
</dbReference>
<evidence type="ECO:0000256" key="10">
    <source>
        <dbReference type="ARBA" id="ARBA00023012"/>
    </source>
</evidence>
<keyword evidence="8 15" id="KW-0418">Kinase</keyword>
<dbReference type="STRING" id="1121451.DESAM_20843"/>
<keyword evidence="9" id="KW-0067">ATP-binding</keyword>
<evidence type="ECO:0000256" key="3">
    <source>
        <dbReference type="ARBA" id="ARBA00012438"/>
    </source>
</evidence>
<evidence type="ECO:0000259" key="14">
    <source>
        <dbReference type="PROSITE" id="PS50885"/>
    </source>
</evidence>
<keyword evidence="12" id="KW-1133">Transmembrane helix</keyword>
<evidence type="ECO:0000256" key="7">
    <source>
        <dbReference type="ARBA" id="ARBA00022741"/>
    </source>
</evidence>
<dbReference type="GO" id="GO:0005886">
    <property type="term" value="C:plasma membrane"/>
    <property type="evidence" value="ECO:0007669"/>
    <property type="project" value="UniProtKB-SubCell"/>
</dbReference>
<evidence type="ECO:0000256" key="11">
    <source>
        <dbReference type="ARBA" id="ARBA00023136"/>
    </source>
</evidence>
<comment type="subcellular location">
    <subcellularLocation>
        <location evidence="2">Cell membrane</location>
    </subcellularLocation>
</comment>
<evidence type="ECO:0000256" key="2">
    <source>
        <dbReference type="ARBA" id="ARBA00004236"/>
    </source>
</evidence>
<dbReference type="CDD" id="cd00075">
    <property type="entry name" value="HATPase"/>
    <property type="match status" value="1"/>
</dbReference>
<dbReference type="PROSITE" id="PS50885">
    <property type="entry name" value="HAMP"/>
    <property type="match status" value="1"/>
</dbReference>
<accession>L0RAB3</accession>
<evidence type="ECO:0000256" key="8">
    <source>
        <dbReference type="ARBA" id="ARBA00022777"/>
    </source>
</evidence>
<dbReference type="InterPro" id="IPR035965">
    <property type="entry name" value="PAS-like_dom_sf"/>
</dbReference>
<dbReference type="PANTHER" id="PTHR45453:SF1">
    <property type="entry name" value="PHOSPHATE REGULON SENSOR PROTEIN PHOR"/>
    <property type="match status" value="1"/>
</dbReference>
<dbReference type="FunFam" id="3.30.565.10:FF:000006">
    <property type="entry name" value="Sensor histidine kinase WalK"/>
    <property type="match status" value="1"/>
</dbReference>